<comment type="caution">
    <text evidence="5">The sequence shown here is derived from an EMBL/GenBank/DDBJ whole genome shotgun (WGS) entry which is preliminary data.</text>
</comment>
<dbReference type="InterPro" id="IPR051448">
    <property type="entry name" value="CdaR-like_regulators"/>
</dbReference>
<dbReference type="OrthoDB" id="142218at2"/>
<sequence length="515" mass="59134">MNNAGITLRELLRLPVLKDAKVISGEQGLDRAVRFIDIMEVPDVKEWLREGELLLTTAYAIRHDPSLLPELVELLEKAGAAALAIKPERFLQDMPAEMIRLSNDYNLPIIEIPSGIAYMDITHAVMEQIIDKQASMLRRSDEVYKTLTTLVLENRGIQAVADTVSKLLKSPIRVIDKIGETIVSSPSNVPLTATSDNRNWDIAVDKQFVGKLIIEKGHLDELELICVEHARLVFSLELMRRKTALDTEIRLRGDFIEELLTGLPLSKQELVNKGRQFGLTPDCVWQTAIIEADQLFFDNSSEYIMELGELIEQESNKRGIKSHLHKQGNRIVLLLASHNREDIIGEQVYRTKHLESWSLILNPIISGWKGFRIGYGGECKLWAVQKSYLEAKKAIRIGSRLDKNKQIFTFEEIEMFQLLIDASEYINMDEFVEKKIGKICDYDTKHNTDLVTTFYYYLASGGSLLDTAKHLYIHRNSVKYRIDRIKEIADVDLENFQERFVYYFSIMYHLIKKTK</sequence>
<dbReference type="AlphaFoldDB" id="A0A372LSZ5"/>
<reference evidence="5 6" key="1">
    <citation type="submission" date="2018-08" db="EMBL/GenBank/DDBJ databases">
        <title>Bacillus chawlae sp. nov., Bacillus glennii sp. nov., and Bacillus saganii sp. nov. Isolated from the Vehicle Assembly Building at Kennedy Space Center where the Viking Spacecraft were Assembled.</title>
        <authorList>
            <person name="Seuylemezian A."/>
            <person name="Vaishampayan P."/>
        </authorList>
    </citation>
    <scope>NUCLEOTIDE SEQUENCE [LARGE SCALE GENOMIC DNA]</scope>
    <source>
        <strain evidence="5 6">V47-23a</strain>
    </source>
</reference>
<dbReference type="InterPro" id="IPR025736">
    <property type="entry name" value="PucR_C-HTH_dom"/>
</dbReference>
<evidence type="ECO:0000256" key="1">
    <source>
        <dbReference type="ARBA" id="ARBA00006754"/>
    </source>
</evidence>
<gene>
    <name evidence="5" type="ORF">D0469_05530</name>
</gene>
<evidence type="ECO:0000313" key="5">
    <source>
        <dbReference type="EMBL" id="RFU70674.1"/>
    </source>
</evidence>
<organism evidence="5 6">
    <name type="scientific">Peribacillus saganii</name>
    <dbReference type="NCBI Taxonomy" id="2303992"/>
    <lineage>
        <taxon>Bacteria</taxon>
        <taxon>Bacillati</taxon>
        <taxon>Bacillota</taxon>
        <taxon>Bacilli</taxon>
        <taxon>Bacillales</taxon>
        <taxon>Bacillaceae</taxon>
        <taxon>Peribacillus</taxon>
    </lineage>
</organism>
<feature type="domain" description="PucR C-terminal helix-turn-helix" evidence="3">
    <location>
        <begin position="450"/>
        <end position="505"/>
    </location>
</feature>
<feature type="domain" description="Purine catabolism PurC-like" evidence="2">
    <location>
        <begin position="10"/>
        <end position="129"/>
    </location>
</feature>
<dbReference type="EMBL" id="QVTE01000013">
    <property type="protein sequence ID" value="RFU70674.1"/>
    <property type="molecule type" value="Genomic_DNA"/>
</dbReference>
<proteinExistence type="inferred from homology"/>
<evidence type="ECO:0000259" key="3">
    <source>
        <dbReference type="Pfam" id="PF13556"/>
    </source>
</evidence>
<dbReference type="Pfam" id="PF07905">
    <property type="entry name" value="PucR"/>
    <property type="match status" value="1"/>
</dbReference>
<accession>A0A372LSZ5</accession>
<dbReference type="InterPro" id="IPR042070">
    <property type="entry name" value="PucR_C-HTH_sf"/>
</dbReference>
<dbReference type="RefSeq" id="WP_117325648.1">
    <property type="nucleotide sequence ID" value="NZ_QVTE01000013.1"/>
</dbReference>
<dbReference type="Pfam" id="PF17853">
    <property type="entry name" value="GGDEF_2"/>
    <property type="match status" value="1"/>
</dbReference>
<feature type="domain" description="CdaR GGDEF-like" evidence="4">
    <location>
        <begin position="267"/>
        <end position="397"/>
    </location>
</feature>
<evidence type="ECO:0000259" key="2">
    <source>
        <dbReference type="Pfam" id="PF07905"/>
    </source>
</evidence>
<dbReference type="InterPro" id="IPR012914">
    <property type="entry name" value="PucR_dom"/>
</dbReference>
<protein>
    <submittedName>
        <fullName evidence="5">PucR family transcriptional regulator</fullName>
    </submittedName>
</protein>
<comment type="similarity">
    <text evidence="1">Belongs to the CdaR family.</text>
</comment>
<dbReference type="InterPro" id="IPR041522">
    <property type="entry name" value="CdaR_GGDEF"/>
</dbReference>
<evidence type="ECO:0000313" key="6">
    <source>
        <dbReference type="Proteomes" id="UP000264541"/>
    </source>
</evidence>
<keyword evidence="6" id="KW-1185">Reference proteome</keyword>
<dbReference type="PANTHER" id="PTHR33744">
    <property type="entry name" value="CARBOHYDRATE DIACID REGULATOR"/>
    <property type="match status" value="1"/>
</dbReference>
<dbReference type="Pfam" id="PF13556">
    <property type="entry name" value="HTH_30"/>
    <property type="match status" value="1"/>
</dbReference>
<dbReference type="Gene3D" id="1.10.10.2840">
    <property type="entry name" value="PucR C-terminal helix-turn-helix domain"/>
    <property type="match status" value="1"/>
</dbReference>
<evidence type="ECO:0000259" key="4">
    <source>
        <dbReference type="Pfam" id="PF17853"/>
    </source>
</evidence>
<dbReference type="PANTHER" id="PTHR33744:SF1">
    <property type="entry name" value="DNA-BINDING TRANSCRIPTIONAL ACTIVATOR ADER"/>
    <property type="match status" value="1"/>
</dbReference>
<name>A0A372LSZ5_9BACI</name>
<dbReference type="Proteomes" id="UP000264541">
    <property type="component" value="Unassembled WGS sequence"/>
</dbReference>